<dbReference type="InterPro" id="IPR028362">
    <property type="entry name" value="AlgI"/>
</dbReference>
<keyword evidence="6 7" id="KW-0472">Membrane</keyword>
<dbReference type="InterPro" id="IPR051085">
    <property type="entry name" value="MB_O-acyltransferase"/>
</dbReference>
<dbReference type="PANTHER" id="PTHR13285">
    <property type="entry name" value="ACYLTRANSFERASE"/>
    <property type="match status" value="1"/>
</dbReference>
<comment type="caution">
    <text evidence="9">The sequence shown here is derived from an EMBL/GenBank/DDBJ whole genome shotgun (WGS) entry which is preliminary data.</text>
</comment>
<feature type="transmembrane region" description="Helical" evidence="8">
    <location>
        <begin position="444"/>
        <end position="464"/>
    </location>
</feature>
<comment type="subcellular location">
    <subcellularLocation>
        <location evidence="1">Cell membrane</location>
        <topology evidence="1">Multi-pass membrane protein</topology>
    </subcellularLocation>
</comment>
<dbReference type="Proteomes" id="UP001236559">
    <property type="component" value="Unassembled WGS sequence"/>
</dbReference>
<dbReference type="PANTHER" id="PTHR13285:SF18">
    <property type="entry name" value="PROTEIN-CYSTEINE N-PALMITOYLTRANSFERASE RASP"/>
    <property type="match status" value="1"/>
</dbReference>
<gene>
    <name evidence="9" type="ORF">J2S72_001508</name>
</gene>
<keyword evidence="5 8" id="KW-1133">Transmembrane helix</keyword>
<evidence type="ECO:0000256" key="7">
    <source>
        <dbReference type="PIRNR" id="PIRNR016636"/>
    </source>
</evidence>
<feature type="transmembrane region" description="Helical" evidence="8">
    <location>
        <begin position="112"/>
        <end position="130"/>
    </location>
</feature>
<evidence type="ECO:0000256" key="1">
    <source>
        <dbReference type="ARBA" id="ARBA00004651"/>
    </source>
</evidence>
<comment type="similarity">
    <text evidence="2 7">Belongs to the membrane-bound acyltransferase family.</text>
</comment>
<keyword evidence="7 9" id="KW-0012">Acyltransferase</keyword>
<accession>A0ABU0AXE9</accession>
<evidence type="ECO:0000256" key="8">
    <source>
        <dbReference type="SAM" id="Phobius"/>
    </source>
</evidence>
<dbReference type="InterPro" id="IPR024194">
    <property type="entry name" value="Ac/AlaTfrase_AlgI/DltB"/>
</dbReference>
<feature type="transmembrane region" description="Helical" evidence="8">
    <location>
        <begin position="6"/>
        <end position="22"/>
    </location>
</feature>
<organism evidence="9 10">
    <name type="scientific">Peptoniphilus koenoeneniae</name>
    <dbReference type="NCBI Taxonomy" id="507751"/>
    <lineage>
        <taxon>Bacteria</taxon>
        <taxon>Bacillati</taxon>
        <taxon>Bacillota</taxon>
        <taxon>Tissierellia</taxon>
        <taxon>Tissierellales</taxon>
        <taxon>Peptoniphilaceae</taxon>
        <taxon>Peptoniphilus</taxon>
    </lineage>
</organism>
<evidence type="ECO:0000256" key="6">
    <source>
        <dbReference type="ARBA" id="ARBA00023136"/>
    </source>
</evidence>
<feature type="transmembrane region" description="Helical" evidence="8">
    <location>
        <begin position="76"/>
        <end position="100"/>
    </location>
</feature>
<feature type="transmembrane region" description="Helical" evidence="8">
    <location>
        <begin position="329"/>
        <end position="346"/>
    </location>
</feature>
<evidence type="ECO:0000256" key="3">
    <source>
        <dbReference type="ARBA" id="ARBA00022475"/>
    </source>
</evidence>
<dbReference type="EMBL" id="JAUSTN010000007">
    <property type="protein sequence ID" value="MDQ0275481.1"/>
    <property type="molecule type" value="Genomic_DNA"/>
</dbReference>
<keyword evidence="3 7" id="KW-1003">Cell membrane</keyword>
<dbReference type="Pfam" id="PF03062">
    <property type="entry name" value="MBOAT"/>
    <property type="match status" value="1"/>
</dbReference>
<proteinExistence type="inferred from homology"/>
<feature type="transmembrane region" description="Helical" evidence="8">
    <location>
        <begin position="410"/>
        <end position="432"/>
    </location>
</feature>
<keyword evidence="4 8" id="KW-0812">Transmembrane</keyword>
<dbReference type="InterPro" id="IPR004299">
    <property type="entry name" value="MBOAT_fam"/>
</dbReference>
<dbReference type="PIRSF" id="PIRSF500217">
    <property type="entry name" value="AlgI"/>
    <property type="match status" value="1"/>
</dbReference>
<dbReference type="RefSeq" id="WP_307495268.1">
    <property type="nucleotide sequence ID" value="NZ_JAUSTN010000007.1"/>
</dbReference>
<keyword evidence="7" id="KW-0808">Transferase</keyword>
<feature type="transmembrane region" description="Helical" evidence="8">
    <location>
        <begin position="367"/>
        <end position="390"/>
    </location>
</feature>
<feature type="transmembrane region" description="Helical" evidence="8">
    <location>
        <begin position="226"/>
        <end position="247"/>
    </location>
</feature>
<protein>
    <submittedName>
        <fullName evidence="9">D-alanyl-lipoteichoic acid acyltransferase DltB (MBOAT superfamily)</fullName>
    </submittedName>
</protein>
<sequence length="478" mass="56226">MLFNSVNYLIFFPIVVIIYFSLNDKFKKIFLLGASFFFYSSWNFKYSLLMLLSIVVTFFTGIYIEKAKSQKEKKFFIFLCFFINLGILFLFKYFSFSLGFLNRLLGLLNLHLNFKGLNFLLPVGISFYTFQALGYTIDVYRKEIGAEKNFINYALFVSFFPQLVAGPIERSKNLLPQIKTLGNRKYENLSKGFLYILWGIFLKLVIADRAAIFVNQVYADYKNLSWLFLFIGAVLFSFQIYCDFYSYSIIAKGSAKILGYDLMDNFKEPYLSKSIGEFWKRWHISLSTWFKDYLYIPLGGNRVNKFRTYINVLIVFLTSGLWHGANYTFIIWGLIHGIFNILENITKKYFVKFKNNLLYISLRRMMTFLVATFAFIFFRANHLTMATSYISKIFFLEGDPLKDKINFSLGNVYVLTFAIFVLFLVDIIKYRGINISEKIESKNFLFRIVIYILLIVFSLIFGVYGPGYSESQFIYFQF</sequence>
<evidence type="ECO:0000256" key="2">
    <source>
        <dbReference type="ARBA" id="ARBA00010323"/>
    </source>
</evidence>
<name>A0ABU0AXE9_9FIRM</name>
<feature type="transmembrane region" description="Helical" evidence="8">
    <location>
        <begin position="43"/>
        <end position="64"/>
    </location>
</feature>
<reference evidence="9 10" key="1">
    <citation type="submission" date="2023-07" db="EMBL/GenBank/DDBJ databases">
        <title>Genomic Encyclopedia of Type Strains, Phase IV (KMG-IV): sequencing the most valuable type-strain genomes for metagenomic binning, comparative biology and taxonomic classification.</title>
        <authorList>
            <person name="Goeker M."/>
        </authorList>
    </citation>
    <scope>NUCLEOTIDE SEQUENCE [LARGE SCALE GENOMIC DNA]</scope>
    <source>
        <strain evidence="9 10">DSM 22616</strain>
    </source>
</reference>
<evidence type="ECO:0000313" key="9">
    <source>
        <dbReference type="EMBL" id="MDQ0275481.1"/>
    </source>
</evidence>
<dbReference type="PIRSF" id="PIRSF016636">
    <property type="entry name" value="AlgI_DltB"/>
    <property type="match status" value="1"/>
</dbReference>
<feature type="transmembrane region" description="Helical" evidence="8">
    <location>
        <begin position="189"/>
        <end position="206"/>
    </location>
</feature>
<feature type="transmembrane region" description="Helical" evidence="8">
    <location>
        <begin position="150"/>
        <end position="168"/>
    </location>
</feature>
<dbReference type="GO" id="GO:0016746">
    <property type="term" value="F:acyltransferase activity"/>
    <property type="evidence" value="ECO:0007669"/>
    <property type="project" value="UniProtKB-KW"/>
</dbReference>
<evidence type="ECO:0000313" key="10">
    <source>
        <dbReference type="Proteomes" id="UP001236559"/>
    </source>
</evidence>
<evidence type="ECO:0000256" key="4">
    <source>
        <dbReference type="ARBA" id="ARBA00022692"/>
    </source>
</evidence>
<evidence type="ECO:0000256" key="5">
    <source>
        <dbReference type="ARBA" id="ARBA00022989"/>
    </source>
</evidence>
<keyword evidence="10" id="KW-1185">Reference proteome</keyword>